<dbReference type="GO" id="GO:0005524">
    <property type="term" value="F:ATP binding"/>
    <property type="evidence" value="ECO:0007669"/>
    <property type="project" value="UniProtKB-KW"/>
</dbReference>
<sequence length="251" mass="27249">MTNQALDSAEALLSVQGVSKTYPDPHSKGEFQALSNASIDVMPGECVGLIGPSGCGKSTLARIIARLEKADQGSVTFCGQTVAADKKLSLEAKRNLRKTWLGMQMIFQNPEASFSPSMSIGDGIREGLVYQEGYDRKSAKKRVSELLEAVGLPASYASKRCFELSGGECQRAAIARAIIASPRLLICDEPTSALDVTVQARIMELLKELRKETNTAFLFITHNMPLMSEFCTRAYTMRAGTIEAELISDSK</sequence>
<dbReference type="OrthoDB" id="5357528at2"/>
<feature type="domain" description="ABC transporter" evidence="4">
    <location>
        <begin position="13"/>
        <end position="250"/>
    </location>
</feature>
<name>A0A4Q2K4H9_9ACTN</name>
<dbReference type="EMBL" id="SDPW01000001">
    <property type="protein sequence ID" value="RXZ54703.1"/>
    <property type="molecule type" value="Genomic_DNA"/>
</dbReference>
<reference evidence="5 6" key="1">
    <citation type="submission" date="2019-01" db="EMBL/GenBank/DDBJ databases">
        <title>Senegalimassilia sp. nov. KGMB04484 isolated human feces.</title>
        <authorList>
            <person name="Han K.-I."/>
            <person name="Kim J.-S."/>
            <person name="Lee K.C."/>
            <person name="Suh M.K."/>
            <person name="Eom M.K."/>
            <person name="Lee J.H."/>
            <person name="Park S.-H."/>
            <person name="Kang S.W."/>
            <person name="Park J.-E."/>
            <person name="Oh B.S."/>
            <person name="Yu S.Y."/>
            <person name="Choi S.-H."/>
            <person name="Lee D.H."/>
            <person name="Yoon H."/>
            <person name="Kim B.-Y."/>
            <person name="Lee J.H."/>
            <person name="Lee J.-S."/>
        </authorList>
    </citation>
    <scope>NUCLEOTIDE SEQUENCE [LARGE SCALE GENOMIC DNA]</scope>
    <source>
        <strain evidence="5 6">KGMB04484</strain>
    </source>
</reference>
<keyword evidence="6" id="KW-1185">Reference proteome</keyword>
<keyword evidence="1" id="KW-0813">Transport</keyword>
<dbReference type="PANTHER" id="PTHR43776">
    <property type="entry name" value="TRANSPORT ATP-BINDING PROTEIN"/>
    <property type="match status" value="1"/>
</dbReference>
<evidence type="ECO:0000313" key="6">
    <source>
        <dbReference type="Proteomes" id="UP000293345"/>
    </source>
</evidence>
<comment type="caution">
    <text evidence="5">The sequence shown here is derived from an EMBL/GenBank/DDBJ whole genome shotgun (WGS) entry which is preliminary data.</text>
</comment>
<evidence type="ECO:0000313" key="5">
    <source>
        <dbReference type="EMBL" id="RXZ54703.1"/>
    </source>
</evidence>
<dbReference type="InterPro" id="IPR017871">
    <property type="entry name" value="ABC_transporter-like_CS"/>
</dbReference>
<dbReference type="Pfam" id="PF00005">
    <property type="entry name" value="ABC_tran"/>
    <property type="match status" value="1"/>
</dbReference>
<dbReference type="SMART" id="SM00382">
    <property type="entry name" value="AAA"/>
    <property type="match status" value="1"/>
</dbReference>
<dbReference type="InterPro" id="IPR003439">
    <property type="entry name" value="ABC_transporter-like_ATP-bd"/>
</dbReference>
<dbReference type="RefSeq" id="WP_129425343.1">
    <property type="nucleotide sequence ID" value="NZ_SDPW01000001.1"/>
</dbReference>
<dbReference type="CDD" id="cd03257">
    <property type="entry name" value="ABC_NikE_OppD_transporters"/>
    <property type="match status" value="1"/>
</dbReference>
<evidence type="ECO:0000256" key="3">
    <source>
        <dbReference type="ARBA" id="ARBA00022840"/>
    </source>
</evidence>
<dbReference type="PROSITE" id="PS00211">
    <property type="entry name" value="ABC_TRANSPORTER_1"/>
    <property type="match status" value="1"/>
</dbReference>
<organism evidence="5 6">
    <name type="scientific">Senegalimassilia faecalis</name>
    <dbReference type="NCBI Taxonomy" id="2509433"/>
    <lineage>
        <taxon>Bacteria</taxon>
        <taxon>Bacillati</taxon>
        <taxon>Actinomycetota</taxon>
        <taxon>Coriobacteriia</taxon>
        <taxon>Coriobacteriales</taxon>
        <taxon>Coriobacteriaceae</taxon>
        <taxon>Senegalimassilia</taxon>
    </lineage>
</organism>
<keyword evidence="3 5" id="KW-0067">ATP-binding</keyword>
<dbReference type="SUPFAM" id="SSF52540">
    <property type="entry name" value="P-loop containing nucleoside triphosphate hydrolases"/>
    <property type="match status" value="1"/>
</dbReference>
<keyword evidence="2" id="KW-0547">Nucleotide-binding</keyword>
<evidence type="ECO:0000256" key="1">
    <source>
        <dbReference type="ARBA" id="ARBA00022448"/>
    </source>
</evidence>
<dbReference type="GO" id="GO:0016887">
    <property type="term" value="F:ATP hydrolysis activity"/>
    <property type="evidence" value="ECO:0007669"/>
    <property type="project" value="InterPro"/>
</dbReference>
<dbReference type="AlphaFoldDB" id="A0A4Q2K4H9"/>
<dbReference type="GO" id="GO:0055085">
    <property type="term" value="P:transmembrane transport"/>
    <property type="evidence" value="ECO:0007669"/>
    <property type="project" value="UniProtKB-ARBA"/>
</dbReference>
<proteinExistence type="predicted"/>
<dbReference type="InterPro" id="IPR050319">
    <property type="entry name" value="ABC_transp_ATP-bind"/>
</dbReference>
<dbReference type="Proteomes" id="UP000293345">
    <property type="component" value="Unassembled WGS sequence"/>
</dbReference>
<evidence type="ECO:0000259" key="4">
    <source>
        <dbReference type="PROSITE" id="PS50893"/>
    </source>
</evidence>
<dbReference type="PROSITE" id="PS50893">
    <property type="entry name" value="ABC_TRANSPORTER_2"/>
    <property type="match status" value="1"/>
</dbReference>
<protein>
    <submittedName>
        <fullName evidence="5">ABC transporter ATP-binding protein</fullName>
    </submittedName>
</protein>
<gene>
    <name evidence="5" type="ORF">ET524_09565</name>
</gene>
<dbReference type="Gene3D" id="3.40.50.300">
    <property type="entry name" value="P-loop containing nucleotide triphosphate hydrolases"/>
    <property type="match status" value="1"/>
</dbReference>
<accession>A0A4Q2K4H9</accession>
<dbReference type="InterPro" id="IPR003593">
    <property type="entry name" value="AAA+_ATPase"/>
</dbReference>
<evidence type="ECO:0000256" key="2">
    <source>
        <dbReference type="ARBA" id="ARBA00022741"/>
    </source>
</evidence>
<dbReference type="InterPro" id="IPR027417">
    <property type="entry name" value="P-loop_NTPase"/>
</dbReference>